<keyword evidence="3" id="KW-0479">Metal-binding</keyword>
<dbReference type="InterPro" id="IPR036236">
    <property type="entry name" value="Znf_C2H2_sf"/>
</dbReference>
<proteinExistence type="inferred from homology"/>
<feature type="domain" description="C2H2-type" evidence="13">
    <location>
        <begin position="655"/>
        <end position="683"/>
    </location>
</feature>
<evidence type="ECO:0000256" key="3">
    <source>
        <dbReference type="ARBA" id="ARBA00022723"/>
    </source>
</evidence>
<comment type="caution">
    <text evidence="14">The sequence shown here is derived from an EMBL/GenBank/DDBJ whole genome shotgun (WGS) entry which is preliminary data.</text>
</comment>
<evidence type="ECO:0000256" key="12">
    <source>
        <dbReference type="SAM" id="MobiDB-lite"/>
    </source>
</evidence>
<comment type="subcellular location">
    <subcellularLocation>
        <location evidence="1">Nucleus</location>
    </subcellularLocation>
</comment>
<sequence>MEVDIICYIQRSNGKDKIRNDACEQCDKAQRIDDYLYASFTGTSKLVSKHLYQIHIWNGKDDLETDNWISLGKTDDADLANGNNSKLNGATVTSEGECKSRQNVKRRKGNKTGKKINRPTEYNYPQKCEFCGQVFLEKEMVRHKKVHPESFTLDCIPCGKSFNTKAAYDTHYNIHKIYHCSACKKDFNARKHYRSHMERIHKSEGERPRIHECDICKKTFKDKFVLNTHKKTHFNIKAHKCPICEYACNNLTYMRQHVMNHTNQLQYKCHICYRGFMTDSELQVHVDKLHANEPQVYSCNVCGKISTSKGNLRQHQKIHNPEHNQKKDHQCAECGKTFALKCRLKKHVLSHKGQDKCHCSICGKLLSKDSYKKHLKAHSGERPFLCDYCGESFTTNSCLMGHRRTHTGEKPLKPYICDQCGKSFVQSSTMEAHRKTHANGTTKNYPCDECGRLFSQASQLTSHRKVHETLFCDICGKTFTDHSLLFSHTNMYHVPERPYNFIGFNSQSGLSDGKDAKIFGEKRTKKVVRILKQHDAKSTAHKCSTCEKEFDVKGNLERHIKRAHGVRPNECLQCGKKFFYAYQLKLHSVVHQKGLQKEFTCSLCDYSSHYKQHYLKHCRRHGSDFAYSCETCTSGFHDRSAYEEHRINVHNDAPFACEVCQKLYHSSIRLKAHKARIHGTQRKGKCWQCQTCWKAFNRKCDLQRHEGTHLNLRPFFCGICHRSMTTRHRLKVHMLAHAGERNYMCHICGKSFTSREYLKAHLHTHEKAKPFVCGLCEKGFSQRTSLTIHMRHHTVEFGYVRITDITVILNGLIKVSFLLYSDLLAVQKNHFTCSHKAKEQLLCATGDDRRLEIIRTSTLSFVKLI</sequence>
<feature type="domain" description="C2H2-type" evidence="13">
    <location>
        <begin position="297"/>
        <end position="324"/>
    </location>
</feature>
<feature type="domain" description="C2H2-type" evidence="13">
    <location>
        <begin position="771"/>
        <end position="798"/>
    </location>
</feature>
<feature type="domain" description="C2H2-type" evidence="13">
    <location>
        <begin position="569"/>
        <end position="591"/>
    </location>
</feature>
<evidence type="ECO:0000256" key="1">
    <source>
        <dbReference type="ARBA" id="ARBA00004123"/>
    </source>
</evidence>
<feature type="domain" description="C2H2-type" evidence="13">
    <location>
        <begin position="627"/>
        <end position="655"/>
    </location>
</feature>
<evidence type="ECO:0000256" key="9">
    <source>
        <dbReference type="ARBA" id="ARBA00023163"/>
    </source>
</evidence>
<feature type="domain" description="C2H2-type" evidence="13">
    <location>
        <begin position="743"/>
        <end position="770"/>
    </location>
</feature>
<feature type="region of interest" description="Disordered" evidence="12">
    <location>
        <begin position="98"/>
        <end position="118"/>
    </location>
</feature>
<evidence type="ECO:0000256" key="5">
    <source>
        <dbReference type="ARBA" id="ARBA00022771"/>
    </source>
</evidence>
<dbReference type="PROSITE" id="PS00028">
    <property type="entry name" value="ZINC_FINGER_C2H2_1"/>
    <property type="match status" value="17"/>
</dbReference>
<protein>
    <recommendedName>
        <fullName evidence="13">C2H2-type domain-containing protein</fullName>
    </recommendedName>
</protein>
<dbReference type="Proteomes" id="UP001359485">
    <property type="component" value="Unassembled WGS sequence"/>
</dbReference>
<keyword evidence="4" id="KW-0677">Repeat</keyword>
<feature type="domain" description="C2H2-type" evidence="13">
    <location>
        <begin position="329"/>
        <end position="356"/>
    </location>
</feature>
<dbReference type="PROSITE" id="PS50157">
    <property type="entry name" value="ZINC_FINGER_C2H2_2"/>
    <property type="match status" value="18"/>
</dbReference>
<keyword evidence="7" id="KW-0805">Transcription regulation</keyword>
<keyword evidence="9" id="KW-0804">Transcription</keyword>
<feature type="domain" description="C2H2-type" evidence="13">
    <location>
        <begin position="470"/>
        <end position="498"/>
    </location>
</feature>
<feature type="domain" description="C2H2-type" evidence="13">
    <location>
        <begin position="153"/>
        <end position="175"/>
    </location>
</feature>
<comment type="similarity">
    <text evidence="2">Belongs to the krueppel C2H2-type zinc-finger protein family.</text>
</comment>
<feature type="domain" description="C2H2-type" evidence="13">
    <location>
        <begin position="384"/>
        <end position="411"/>
    </location>
</feature>
<evidence type="ECO:0000256" key="4">
    <source>
        <dbReference type="ARBA" id="ARBA00022737"/>
    </source>
</evidence>
<evidence type="ECO:0000313" key="15">
    <source>
        <dbReference type="Proteomes" id="UP001359485"/>
    </source>
</evidence>
<name>A0ABR1AS30_POLSC</name>
<accession>A0ABR1AS30</accession>
<keyword evidence="8" id="KW-0238">DNA-binding</keyword>
<dbReference type="PANTHER" id="PTHR24393:SF15">
    <property type="entry name" value="IP01243P-RELATED"/>
    <property type="match status" value="1"/>
</dbReference>
<feature type="domain" description="C2H2-type" evidence="13">
    <location>
        <begin position="267"/>
        <end position="295"/>
    </location>
</feature>
<feature type="domain" description="C2H2-type" evidence="13">
    <location>
        <begin position="541"/>
        <end position="568"/>
    </location>
</feature>
<dbReference type="InterPro" id="IPR013087">
    <property type="entry name" value="Znf_C2H2_type"/>
</dbReference>
<feature type="compositionally biased region" description="Basic residues" evidence="12">
    <location>
        <begin position="102"/>
        <end position="117"/>
    </location>
</feature>
<dbReference type="Gene3D" id="3.30.160.60">
    <property type="entry name" value="Classic Zinc Finger"/>
    <property type="match status" value="15"/>
</dbReference>
<dbReference type="Pfam" id="PF13912">
    <property type="entry name" value="zf-C2H2_6"/>
    <property type="match status" value="1"/>
</dbReference>
<evidence type="ECO:0000256" key="2">
    <source>
        <dbReference type="ARBA" id="ARBA00006991"/>
    </source>
</evidence>
<feature type="domain" description="C2H2-type" evidence="13">
    <location>
        <begin position="715"/>
        <end position="742"/>
    </location>
</feature>
<organism evidence="14 15">
    <name type="scientific">Polyplax serrata</name>
    <name type="common">Common mouse louse</name>
    <dbReference type="NCBI Taxonomy" id="468196"/>
    <lineage>
        <taxon>Eukaryota</taxon>
        <taxon>Metazoa</taxon>
        <taxon>Ecdysozoa</taxon>
        <taxon>Arthropoda</taxon>
        <taxon>Hexapoda</taxon>
        <taxon>Insecta</taxon>
        <taxon>Pterygota</taxon>
        <taxon>Neoptera</taxon>
        <taxon>Paraneoptera</taxon>
        <taxon>Psocodea</taxon>
        <taxon>Troctomorpha</taxon>
        <taxon>Phthiraptera</taxon>
        <taxon>Anoplura</taxon>
        <taxon>Polyplacidae</taxon>
        <taxon>Polyplax</taxon>
    </lineage>
</organism>
<dbReference type="EMBL" id="JAWJWF010000045">
    <property type="protein sequence ID" value="KAK6626744.1"/>
    <property type="molecule type" value="Genomic_DNA"/>
</dbReference>
<keyword evidence="5 11" id="KW-0863">Zinc-finger</keyword>
<evidence type="ECO:0000259" key="13">
    <source>
        <dbReference type="PROSITE" id="PS50157"/>
    </source>
</evidence>
<dbReference type="SUPFAM" id="SSF57667">
    <property type="entry name" value="beta-beta-alpha zinc fingers"/>
    <property type="match status" value="12"/>
</dbReference>
<evidence type="ECO:0000256" key="8">
    <source>
        <dbReference type="ARBA" id="ARBA00023125"/>
    </source>
</evidence>
<dbReference type="PANTHER" id="PTHR24393">
    <property type="entry name" value="ZINC FINGER PROTEIN"/>
    <property type="match status" value="1"/>
</dbReference>
<keyword evidence="15" id="KW-1185">Reference proteome</keyword>
<dbReference type="Pfam" id="PF00096">
    <property type="entry name" value="zf-C2H2"/>
    <property type="match status" value="9"/>
</dbReference>
<feature type="domain" description="C2H2-type" evidence="13">
    <location>
        <begin position="445"/>
        <end position="467"/>
    </location>
</feature>
<feature type="domain" description="C2H2-type" evidence="13">
    <location>
        <begin position="415"/>
        <end position="442"/>
    </location>
</feature>
<dbReference type="Pfam" id="PF12874">
    <property type="entry name" value="zf-met"/>
    <property type="match status" value="1"/>
</dbReference>
<evidence type="ECO:0000256" key="6">
    <source>
        <dbReference type="ARBA" id="ARBA00022833"/>
    </source>
</evidence>
<evidence type="ECO:0000256" key="10">
    <source>
        <dbReference type="ARBA" id="ARBA00023242"/>
    </source>
</evidence>
<keyword evidence="10" id="KW-0539">Nucleus</keyword>
<gene>
    <name evidence="14" type="ORF">RUM44_009221</name>
</gene>
<feature type="domain" description="C2H2-type" evidence="13">
    <location>
        <begin position="178"/>
        <end position="206"/>
    </location>
</feature>
<keyword evidence="6" id="KW-0862">Zinc</keyword>
<evidence type="ECO:0000313" key="14">
    <source>
        <dbReference type="EMBL" id="KAK6626744.1"/>
    </source>
</evidence>
<dbReference type="SMART" id="SM00355">
    <property type="entry name" value="ZnF_C2H2"/>
    <property type="match status" value="22"/>
</dbReference>
<feature type="domain" description="C2H2-type" evidence="13">
    <location>
        <begin position="687"/>
        <end position="714"/>
    </location>
</feature>
<feature type="domain" description="C2H2-type" evidence="13">
    <location>
        <begin position="211"/>
        <end position="238"/>
    </location>
</feature>
<evidence type="ECO:0000256" key="7">
    <source>
        <dbReference type="ARBA" id="ARBA00023015"/>
    </source>
</evidence>
<evidence type="ECO:0000256" key="11">
    <source>
        <dbReference type="PROSITE-ProRule" id="PRU00042"/>
    </source>
</evidence>
<reference evidence="14 15" key="1">
    <citation type="submission" date="2023-09" db="EMBL/GenBank/DDBJ databases">
        <title>Genomes of two closely related lineages of the louse Polyplax serrata with different host specificities.</title>
        <authorList>
            <person name="Martinu J."/>
            <person name="Tarabai H."/>
            <person name="Stefka J."/>
            <person name="Hypsa V."/>
        </authorList>
    </citation>
    <scope>NUCLEOTIDE SEQUENCE [LARGE SCALE GENOMIC DNA]</scope>
    <source>
        <strain evidence="14">98ZLc_SE</strain>
    </source>
</reference>